<organism evidence="3 4">
    <name type="scientific">Paraliobacillus quinghaiensis</name>
    <dbReference type="NCBI Taxonomy" id="470815"/>
    <lineage>
        <taxon>Bacteria</taxon>
        <taxon>Bacillati</taxon>
        <taxon>Bacillota</taxon>
        <taxon>Bacilli</taxon>
        <taxon>Bacillales</taxon>
        <taxon>Bacillaceae</taxon>
        <taxon>Paraliobacillus</taxon>
    </lineage>
</organism>
<dbReference type="SUPFAM" id="SSF51735">
    <property type="entry name" value="NAD(P)-binding Rossmann-fold domains"/>
    <property type="match status" value="1"/>
</dbReference>
<dbReference type="InterPro" id="IPR002347">
    <property type="entry name" value="SDR_fam"/>
</dbReference>
<dbReference type="GO" id="GO:0016491">
    <property type="term" value="F:oxidoreductase activity"/>
    <property type="evidence" value="ECO:0007669"/>
    <property type="project" value="UniProtKB-KW"/>
</dbReference>
<accession>A0A917WNE4</accession>
<dbReference type="PANTHER" id="PTHR24320">
    <property type="entry name" value="RETINOL DEHYDROGENASE"/>
    <property type="match status" value="1"/>
</dbReference>
<dbReference type="Proteomes" id="UP000618460">
    <property type="component" value="Unassembled WGS sequence"/>
</dbReference>
<comment type="caution">
    <text evidence="3">The sequence shown here is derived from an EMBL/GenBank/DDBJ whole genome shotgun (WGS) entry which is preliminary data.</text>
</comment>
<dbReference type="PANTHER" id="PTHR24320:SF148">
    <property type="entry name" value="NAD(P)-BINDING ROSSMANN-FOLD SUPERFAMILY PROTEIN"/>
    <property type="match status" value="1"/>
</dbReference>
<gene>
    <name evidence="3" type="ORF">GCM10011351_00330</name>
</gene>
<dbReference type="InterPro" id="IPR036291">
    <property type="entry name" value="NAD(P)-bd_dom_sf"/>
</dbReference>
<dbReference type="PRINTS" id="PR00081">
    <property type="entry name" value="GDHRDH"/>
</dbReference>
<proteinExistence type="inferred from homology"/>
<evidence type="ECO:0008006" key="5">
    <source>
        <dbReference type="Google" id="ProtNLM"/>
    </source>
</evidence>
<dbReference type="Gene3D" id="3.40.50.720">
    <property type="entry name" value="NAD(P)-binding Rossmann-like Domain"/>
    <property type="match status" value="1"/>
</dbReference>
<sequence>MGKERIVIITGANSGIGKAAAHRFAMEGYTVIMACRNLEKSQLVQQEIKELSSNDRIDLMKLDMGSFESIREFCSVFKEKYERLDILIHNAAYFNHGSKFRLSPNNIELTFATNVFGPYLMTELLLGHLKKSQDARILNASSNIVKHFFDPKRKINFNKLIGEMEDTKGFSVYDMYCQSKMGLILLTFKMAKEYDKYGIKVNALQINGAKMSKNTLQKLTPGWRFIARIQNLYFPPAEKMSEIYFHMCTSEHFKNITGKLINDKKEIMKRGEENPGLTMQVKQLIRSHYYPVYADQHENQDEMWSLCQEVTIQVDY</sequence>
<keyword evidence="4" id="KW-1185">Reference proteome</keyword>
<name>A0A917WNE4_9BACI</name>
<reference evidence="3" key="2">
    <citation type="submission" date="2020-09" db="EMBL/GenBank/DDBJ databases">
        <authorList>
            <person name="Sun Q."/>
            <person name="Zhou Y."/>
        </authorList>
    </citation>
    <scope>NUCLEOTIDE SEQUENCE</scope>
    <source>
        <strain evidence="3">CGMCC 1.6333</strain>
    </source>
</reference>
<dbReference type="RefSeq" id="WP_117152509.1">
    <property type="nucleotide sequence ID" value="NZ_BMLG01000001.1"/>
</dbReference>
<comment type="similarity">
    <text evidence="1">Belongs to the short-chain dehydrogenases/reductases (SDR) family.</text>
</comment>
<evidence type="ECO:0000313" key="4">
    <source>
        <dbReference type="Proteomes" id="UP000618460"/>
    </source>
</evidence>
<protein>
    <recommendedName>
        <fullName evidence="5">Short-chain dehydrogenase</fullName>
    </recommendedName>
</protein>
<dbReference type="AlphaFoldDB" id="A0A917WNE4"/>
<reference evidence="3" key="1">
    <citation type="journal article" date="2014" name="Int. J. Syst. Evol. Microbiol.">
        <title>Complete genome sequence of Corynebacterium casei LMG S-19264T (=DSM 44701T), isolated from a smear-ripened cheese.</title>
        <authorList>
            <consortium name="US DOE Joint Genome Institute (JGI-PGF)"/>
            <person name="Walter F."/>
            <person name="Albersmeier A."/>
            <person name="Kalinowski J."/>
            <person name="Ruckert C."/>
        </authorList>
    </citation>
    <scope>NUCLEOTIDE SEQUENCE</scope>
    <source>
        <strain evidence="3">CGMCC 1.6333</strain>
    </source>
</reference>
<evidence type="ECO:0000256" key="1">
    <source>
        <dbReference type="ARBA" id="ARBA00006484"/>
    </source>
</evidence>
<dbReference type="EMBL" id="BMLG01000001">
    <property type="protein sequence ID" value="GGM18499.1"/>
    <property type="molecule type" value="Genomic_DNA"/>
</dbReference>
<dbReference type="OrthoDB" id="9809821at2"/>
<keyword evidence="2" id="KW-0560">Oxidoreductase</keyword>
<dbReference type="Pfam" id="PF00106">
    <property type="entry name" value="adh_short"/>
    <property type="match status" value="1"/>
</dbReference>
<evidence type="ECO:0000256" key="2">
    <source>
        <dbReference type="ARBA" id="ARBA00023002"/>
    </source>
</evidence>
<evidence type="ECO:0000313" key="3">
    <source>
        <dbReference type="EMBL" id="GGM18499.1"/>
    </source>
</evidence>